<sequence>MDIEILSSLVVQEYVEEKVKALVNELGLKENIFKELEKDIREISMYIINKINNNLKIESFNEENLENLYREGFKKIIGKILDNIPNTVKNNNVLIKKFIESSEKGDKKAFLYYLFIKELLNKESNKNKENLMSVKSNYEVVIH</sequence>
<dbReference type="EMBL" id="MWMI01000002">
    <property type="protein sequence ID" value="RIB35382.1"/>
    <property type="molecule type" value="Genomic_DNA"/>
</dbReference>
<gene>
    <name evidence="1" type="ORF">BXU00_01290</name>
</gene>
<comment type="caution">
    <text evidence="1">The sequence shown here is derived from an EMBL/GenBank/DDBJ whole genome shotgun (WGS) entry which is preliminary data.</text>
</comment>
<organism evidence="1 2">
    <name type="scientific">Candidatus Nanoclepta minutus</name>
    <dbReference type="NCBI Taxonomy" id="1940235"/>
    <lineage>
        <taxon>Archaea</taxon>
        <taxon>Nanobdellota</taxon>
        <taxon>Candidatus Nanoclepta</taxon>
    </lineage>
</organism>
<evidence type="ECO:0000313" key="1">
    <source>
        <dbReference type="EMBL" id="RIB35382.1"/>
    </source>
</evidence>
<proteinExistence type="predicted"/>
<evidence type="ECO:0000313" key="2">
    <source>
        <dbReference type="Proteomes" id="UP000266622"/>
    </source>
</evidence>
<reference evidence="1 2" key="1">
    <citation type="journal article" date="2018" name="Syst. Appl. Microbiol.">
        <title>A new symbiotic nanoarchaeote (Candidatus Nanoclepta minutus) and its host (Zestosphaera tikiterensis gen. nov., sp. nov.) from a New Zealand hot spring.</title>
        <authorList>
            <person name="St John E."/>
            <person name="Liu Y."/>
            <person name="Podar M."/>
            <person name="Stott M.B."/>
            <person name="Meneghin J."/>
            <person name="Chen Z."/>
            <person name="Lagutin K."/>
            <person name="Mitchell K."/>
            <person name="Reysenbach A.L."/>
        </authorList>
    </citation>
    <scope>NUCLEOTIDE SEQUENCE [LARGE SCALE GENOMIC DNA]</scope>
    <source>
        <strain evidence="1">NZ3</strain>
    </source>
</reference>
<dbReference type="Proteomes" id="UP000266622">
    <property type="component" value="Unassembled WGS sequence"/>
</dbReference>
<name>A0A397WN88_9ARCH</name>
<accession>A0A397WN88</accession>
<dbReference type="AlphaFoldDB" id="A0A397WN88"/>
<protein>
    <submittedName>
        <fullName evidence="1">Uncharacterized protein</fullName>
    </submittedName>
</protein>